<proteinExistence type="predicted"/>
<dbReference type="Proteomes" id="UP001220064">
    <property type="component" value="Chromosome"/>
</dbReference>
<organism evidence="1 2">
    <name type="scientific">Corynebacterium massiliense DSM 45435</name>
    <dbReference type="NCBI Taxonomy" id="1121364"/>
    <lineage>
        <taxon>Bacteria</taxon>
        <taxon>Bacillati</taxon>
        <taxon>Actinomycetota</taxon>
        <taxon>Actinomycetes</taxon>
        <taxon>Mycobacteriales</taxon>
        <taxon>Corynebacteriaceae</taxon>
        <taxon>Corynebacterium</taxon>
    </lineage>
</organism>
<accession>A0ABY7U701</accession>
<evidence type="ECO:0000313" key="2">
    <source>
        <dbReference type="Proteomes" id="UP001220064"/>
    </source>
</evidence>
<gene>
    <name evidence="1" type="ORF">CMASS_01455</name>
</gene>
<dbReference type="EMBL" id="CP063189">
    <property type="protein sequence ID" value="WCZ31754.1"/>
    <property type="molecule type" value="Genomic_DNA"/>
</dbReference>
<keyword evidence="2" id="KW-1185">Reference proteome</keyword>
<name>A0ABY7U701_9CORY</name>
<reference evidence="1 2" key="1">
    <citation type="submission" date="2020-10" db="EMBL/GenBank/DDBJ databases">
        <title>Complete genome sequence of Corynebacterium massiliense DSM 45435, type strain of Corynebacterium massiliense.</title>
        <authorList>
            <person name="Busche T."/>
            <person name="Kalinowski J."/>
            <person name="Ruckert C."/>
        </authorList>
    </citation>
    <scope>NUCLEOTIDE SEQUENCE [LARGE SCALE GENOMIC DNA]</scope>
    <source>
        <strain evidence="1 2">DSM 45435</strain>
    </source>
</reference>
<protein>
    <recommendedName>
        <fullName evidence="3">DUF559 domain-containing protein</fullName>
    </recommendedName>
</protein>
<evidence type="ECO:0008006" key="3">
    <source>
        <dbReference type="Google" id="ProtNLM"/>
    </source>
</evidence>
<evidence type="ECO:0000313" key="1">
    <source>
        <dbReference type="EMBL" id="WCZ31754.1"/>
    </source>
</evidence>
<sequence>MVNGVRLATPAQICADVLEYEEAPPLMLKEYLAAAYRNLRGREAFARDIAAVRSKKRDDLEELARLAPVGTASQWERDVIGSMRRGGLEPIPNFKLGAYYWDVGIEDGTTVIDLDSIKFHAPTTDNHDTFIIGAWKSNQAVQMGWAPLRFTDDCTRYHMDKVIEVVAATARHRAQRKGTKARPKAASGYQRSPVWGFHEGISFAQRD</sequence>